<evidence type="ECO:0000256" key="9">
    <source>
        <dbReference type="ARBA" id="ARBA00023242"/>
    </source>
</evidence>
<dbReference type="GO" id="GO:0005667">
    <property type="term" value="C:transcription regulator complex"/>
    <property type="evidence" value="ECO:0007669"/>
    <property type="project" value="TreeGrafter"/>
</dbReference>
<dbReference type="GO" id="GO:0007399">
    <property type="term" value="P:nervous system development"/>
    <property type="evidence" value="ECO:0007669"/>
    <property type="project" value="UniProtKB-ARBA"/>
</dbReference>
<dbReference type="EMBL" id="NHOQ01002041">
    <property type="protein sequence ID" value="PWA19898.1"/>
    <property type="molecule type" value="Genomic_DNA"/>
</dbReference>
<evidence type="ECO:0000313" key="13">
    <source>
        <dbReference type="Proteomes" id="UP000250572"/>
    </source>
</evidence>
<evidence type="ECO:0000256" key="10">
    <source>
        <dbReference type="SAM" id="MobiDB-lite"/>
    </source>
</evidence>
<accession>A0A315VAQ2</accession>
<dbReference type="GO" id="GO:0005634">
    <property type="term" value="C:nucleus"/>
    <property type="evidence" value="ECO:0007669"/>
    <property type="project" value="UniProtKB-SubCell"/>
</dbReference>
<feature type="compositionally biased region" description="Polar residues" evidence="10">
    <location>
        <begin position="211"/>
        <end position="231"/>
    </location>
</feature>
<keyword evidence="5" id="KW-0677">Repeat</keyword>
<dbReference type="FunFam" id="2.60.40.10:FF:000040">
    <property type="entry name" value="Nuclear factor of activated T-cells, cytoplasmic, calcineurin-dependent 2"/>
    <property type="match status" value="1"/>
</dbReference>
<dbReference type="InterPro" id="IPR032397">
    <property type="entry name" value="RHD_dimer"/>
</dbReference>
<dbReference type="InterPro" id="IPR002909">
    <property type="entry name" value="IPT_dom"/>
</dbReference>
<reference evidence="12 13" key="1">
    <citation type="journal article" date="2018" name="G3 (Bethesda)">
        <title>A High-Quality Reference Genome for the Invasive Mosquitofish Gambusia affinis Using a Chicago Library.</title>
        <authorList>
            <person name="Hoffberg S.L."/>
            <person name="Troendle N.J."/>
            <person name="Glenn T.C."/>
            <person name="Mahmud O."/>
            <person name="Louha S."/>
            <person name="Chalopin D."/>
            <person name="Bennetzen J.L."/>
            <person name="Mauricio R."/>
        </authorList>
    </citation>
    <scope>NUCLEOTIDE SEQUENCE [LARGE SCALE GENOMIC DNA]</scope>
    <source>
        <strain evidence="12">NE01/NJP1002.9</strain>
        <tissue evidence="12">Muscle</tissue>
    </source>
</reference>
<feature type="region of interest" description="Disordered" evidence="10">
    <location>
        <begin position="767"/>
        <end position="802"/>
    </location>
</feature>
<dbReference type="InterPro" id="IPR013783">
    <property type="entry name" value="Ig-like_fold"/>
</dbReference>
<evidence type="ECO:0000256" key="5">
    <source>
        <dbReference type="ARBA" id="ARBA00022737"/>
    </source>
</evidence>
<evidence type="ECO:0000256" key="4">
    <source>
        <dbReference type="ARBA" id="ARBA00022553"/>
    </source>
</evidence>
<keyword evidence="4" id="KW-0597">Phosphoprotein</keyword>
<dbReference type="FunFam" id="2.60.40.340:FF:000001">
    <property type="entry name" value="Nuclear factor of activated T-cells, cytoplasmic, calcineurin-dependent 2"/>
    <property type="match status" value="1"/>
</dbReference>
<dbReference type="InterPro" id="IPR037059">
    <property type="entry name" value="RHD_DNA_bind_dom_sf"/>
</dbReference>
<keyword evidence="3" id="KW-0963">Cytoplasm</keyword>
<sequence length="887" mass="97088">MSTTKSAEELDFRLLFEEHGKHSTALALDVKTSPSTQALTEQLCSPELQSHLPCLPGTVDYDHADGLSHGPYCGLQQNFRMFDCPSIEITSIAHNHIEPGNDLEVLPLGGAEGGYPQPLWTRDQLYLPLDACYRETALSPSPCSSLSSRSWMSDLSSCESFSHGYDDVEGELQDPALLALGSPGCRGGAFGVELWQQKYQHPSAFNPVLSPYQSPRQSPCHSPRTSVTEETWLSRRPTSRPSSRPTSPCGKRRHSSAEPRARSPSPHHSPSPTPGTSPRGSVTDDTWVGSPASALCTLLISGCQELDVPSKTRRTTASHLGLLIGQGEPGLDAYQDSPSEEVQEKPDLAELYLQVPSHYSWNKPKPGNAPLFQGLSPPPLDWPLPSQYDLIELKLEVQPRSYHRAHYETEGSRGSIKATAGGHPVVKLIGYSEQPVHLLVFIGTADDRYLRPHSFYQAHRVTGKTVNTVCQEKIMSGTKVLEIPLLPESNMSASIDCAGILKLRNADIELKKGETDIGRKNTRVRVVFRVAVPQQDGQMLWLQTASVPVECCEWTKRSGQELPQVESFSPASCFVDGGEELLITGTNMSAQSRVVFVEKGPDGRTQWEVDARVLSDKSNESRITVEIPPYVKRTASPVQVQFYVSNGKRRRSLMQSFTYLPGPRGPHQAAPAVKQELWGSEHIFCPEPSLLSSHDAVLRPDVAYDSCGLPVAGLPSQNSSHLHHPPAFMLSLEASFSFPQVSSAPCQIMTPLPNQGLTSVQIGTIDAQAPSPPIQTLNLSHHASAGGPPRKQSEGSKSTLKSSLEHKEFLLHNPGDVLSVKQEPEEQPILGSLGFQEITLDDVNEIIDRDIGTLSSCVQTDQHDQFQQYNWEHSSSSSSGPFHGEPQ</sequence>
<dbReference type="GO" id="GO:0000978">
    <property type="term" value="F:RNA polymerase II cis-regulatory region sequence-specific DNA binding"/>
    <property type="evidence" value="ECO:0007669"/>
    <property type="project" value="TreeGrafter"/>
</dbReference>
<dbReference type="Proteomes" id="UP000250572">
    <property type="component" value="Unassembled WGS sequence"/>
</dbReference>
<keyword evidence="7" id="KW-0238">DNA-binding</keyword>
<dbReference type="GO" id="GO:0005737">
    <property type="term" value="C:cytoplasm"/>
    <property type="evidence" value="ECO:0007669"/>
    <property type="project" value="UniProtKB-SubCell"/>
</dbReference>
<dbReference type="InterPro" id="IPR014756">
    <property type="entry name" value="Ig_E-set"/>
</dbReference>
<dbReference type="STRING" id="33528.ENSGAFP00000005894"/>
<evidence type="ECO:0000256" key="7">
    <source>
        <dbReference type="ARBA" id="ARBA00023125"/>
    </source>
</evidence>
<evidence type="ECO:0000256" key="3">
    <source>
        <dbReference type="ARBA" id="ARBA00022490"/>
    </source>
</evidence>
<dbReference type="Pfam" id="PF00554">
    <property type="entry name" value="RHD_DNA_bind"/>
    <property type="match status" value="1"/>
</dbReference>
<dbReference type="GO" id="GO:0000981">
    <property type="term" value="F:DNA-binding transcription factor activity, RNA polymerase II-specific"/>
    <property type="evidence" value="ECO:0007669"/>
    <property type="project" value="TreeGrafter"/>
</dbReference>
<keyword evidence="8" id="KW-0804">Transcription</keyword>
<keyword evidence="13" id="KW-1185">Reference proteome</keyword>
<comment type="caution">
    <text evidence="12">The sequence shown here is derived from an EMBL/GenBank/DDBJ whole genome shotgun (WGS) entry which is preliminary data.</text>
</comment>
<dbReference type="SUPFAM" id="SSF81296">
    <property type="entry name" value="E set domains"/>
    <property type="match status" value="1"/>
</dbReference>
<feature type="domain" description="RHD" evidence="11">
    <location>
        <begin position="375"/>
        <end position="556"/>
    </location>
</feature>
<evidence type="ECO:0000256" key="2">
    <source>
        <dbReference type="ARBA" id="ARBA00004496"/>
    </source>
</evidence>
<evidence type="ECO:0000259" key="11">
    <source>
        <dbReference type="PROSITE" id="PS50254"/>
    </source>
</evidence>
<dbReference type="InterPro" id="IPR008366">
    <property type="entry name" value="NFAT"/>
</dbReference>
<evidence type="ECO:0000256" key="1">
    <source>
        <dbReference type="ARBA" id="ARBA00004123"/>
    </source>
</evidence>
<organism evidence="12 13">
    <name type="scientific">Gambusia affinis</name>
    <name type="common">Western mosquitofish</name>
    <name type="synonym">Heterandria affinis</name>
    <dbReference type="NCBI Taxonomy" id="33528"/>
    <lineage>
        <taxon>Eukaryota</taxon>
        <taxon>Metazoa</taxon>
        <taxon>Chordata</taxon>
        <taxon>Craniata</taxon>
        <taxon>Vertebrata</taxon>
        <taxon>Euteleostomi</taxon>
        <taxon>Actinopterygii</taxon>
        <taxon>Neopterygii</taxon>
        <taxon>Teleostei</taxon>
        <taxon>Neoteleostei</taxon>
        <taxon>Acanthomorphata</taxon>
        <taxon>Ovalentaria</taxon>
        <taxon>Atherinomorphae</taxon>
        <taxon>Cyprinodontiformes</taxon>
        <taxon>Poeciliidae</taxon>
        <taxon>Poeciliinae</taxon>
        <taxon>Gambusia</taxon>
    </lineage>
</organism>
<gene>
    <name evidence="12" type="ORF">CCH79_00016600</name>
</gene>
<dbReference type="GO" id="GO:0033173">
    <property type="term" value="P:calcineurin-NFAT signaling cascade"/>
    <property type="evidence" value="ECO:0007669"/>
    <property type="project" value="TreeGrafter"/>
</dbReference>
<dbReference type="InterPro" id="IPR008967">
    <property type="entry name" value="p53-like_TF_DNA-bd_sf"/>
</dbReference>
<protein>
    <recommendedName>
        <fullName evidence="11">RHD domain-containing protein</fullName>
    </recommendedName>
</protein>
<dbReference type="PANTHER" id="PTHR12533:SF6">
    <property type="entry name" value="NUCLEAR FACTOR OF ACTIVATED T-CELLS, CYTOPLASMIC 3"/>
    <property type="match status" value="1"/>
</dbReference>
<feature type="region of interest" description="Disordered" evidence="10">
    <location>
        <begin position="206"/>
        <end position="286"/>
    </location>
</feature>
<proteinExistence type="predicted"/>
<dbReference type="InterPro" id="IPR011539">
    <property type="entry name" value="RHD_DNA_bind_dom"/>
</dbReference>
<evidence type="ECO:0000256" key="6">
    <source>
        <dbReference type="ARBA" id="ARBA00023015"/>
    </source>
</evidence>
<dbReference type="AlphaFoldDB" id="A0A315VAQ2"/>
<feature type="compositionally biased region" description="Low complexity" evidence="10">
    <location>
        <begin position="234"/>
        <end position="248"/>
    </location>
</feature>
<dbReference type="PANTHER" id="PTHR12533">
    <property type="entry name" value="NFAT"/>
    <property type="match status" value="1"/>
</dbReference>
<dbReference type="SMART" id="SM00429">
    <property type="entry name" value="IPT"/>
    <property type="match status" value="1"/>
</dbReference>
<keyword evidence="9" id="KW-0539">Nucleus</keyword>
<name>A0A315VAQ2_GAMAF</name>
<dbReference type="Pfam" id="PF16179">
    <property type="entry name" value="RHD_dimer"/>
    <property type="match status" value="1"/>
</dbReference>
<dbReference type="Gene3D" id="2.60.40.10">
    <property type="entry name" value="Immunoglobulins"/>
    <property type="match status" value="1"/>
</dbReference>
<evidence type="ECO:0000313" key="12">
    <source>
        <dbReference type="EMBL" id="PWA19898.1"/>
    </source>
</evidence>
<dbReference type="PROSITE" id="PS50254">
    <property type="entry name" value="REL_2"/>
    <property type="match status" value="1"/>
</dbReference>
<comment type="subcellular location">
    <subcellularLocation>
        <location evidence="2">Cytoplasm</location>
    </subcellularLocation>
    <subcellularLocation>
        <location evidence="1">Nucleus</location>
    </subcellularLocation>
</comment>
<keyword evidence="6" id="KW-0805">Transcription regulation</keyword>
<dbReference type="SUPFAM" id="SSF49417">
    <property type="entry name" value="p53-like transcription factors"/>
    <property type="match status" value="1"/>
</dbReference>
<evidence type="ECO:0000256" key="8">
    <source>
        <dbReference type="ARBA" id="ARBA00023163"/>
    </source>
</evidence>
<dbReference type="Gene3D" id="2.60.40.340">
    <property type="entry name" value="Rel homology domain (RHD), DNA-binding domain"/>
    <property type="match status" value="1"/>
</dbReference>
<dbReference type="PRINTS" id="PR01789">
    <property type="entry name" value="NUCFACTORATC"/>
</dbReference>